<dbReference type="AntiFam" id="ANF00142">
    <property type="entry name" value="Shadow ORF (opposite yadG)"/>
</dbReference>
<organism evidence="1">
    <name type="scientific">bioreactor metagenome</name>
    <dbReference type="NCBI Taxonomy" id="1076179"/>
    <lineage>
        <taxon>unclassified sequences</taxon>
        <taxon>metagenomes</taxon>
        <taxon>ecological metagenomes</taxon>
    </lineage>
</organism>
<gene>
    <name evidence="1" type="ORF">SDC9_110625</name>
</gene>
<reference evidence="1" key="1">
    <citation type="submission" date="2019-08" db="EMBL/GenBank/DDBJ databases">
        <authorList>
            <person name="Kucharzyk K."/>
            <person name="Murdoch R.W."/>
            <person name="Higgins S."/>
            <person name="Loffler F."/>
        </authorList>
    </citation>
    <scope>NUCLEOTIDE SEQUENCE</scope>
</reference>
<protein>
    <submittedName>
        <fullName evidence="1">Uncharacterized protein</fullName>
    </submittedName>
</protein>
<proteinExistence type="predicted"/>
<accession>A0A645BKJ9</accession>
<name>A0A645BKJ9_9ZZZZ</name>
<comment type="caution">
    <text evidence="1">The sequence shown here is derived from an EMBL/GenBank/DDBJ whole genome shotgun (WGS) entry which is preliminary data.</text>
</comment>
<dbReference type="EMBL" id="VSSQ01019579">
    <property type="protein sequence ID" value="MPM63743.1"/>
    <property type="molecule type" value="Genomic_DNA"/>
</dbReference>
<sequence length="419" mass="45427">MLEKVSVVTDDHDGSLKAHQRIEQDLAALDVQVVGRFVEYQKVHRICEHAGKHDTALLPTTEHSDLLVHIITTEEEGPQHRPQHRDGSHGNTVRHFLKDGLVGIENVAGVLAEVPEVHTRAKTYNAFGRFRHAHNGLQQGTLSRTIHAGEGDLVAPHHRCTDTTENGKSPSPRKRPYLGEVFHHHHLVPASLAGCKLHLHQLGLRRKGDAIDLLQSLDARLHQGCVAGPGSELGDELLVLGKARLLAVEGGDELLTADLPLTQVEVIVAAVAGHLGIGHLDGAAADAGHELAVMAGHHQIALEGGEPILEVDDRLQIEVIRRFVHQEHIGHEGKYLGQGDAHLPSAAEGLHHLVMTICGDAKAGENLLTAADQVIPVTGEVFTLQLPIPIHIRITEIPLRIGHAVLQLLKFEPNLIDSP</sequence>
<evidence type="ECO:0000313" key="1">
    <source>
        <dbReference type="EMBL" id="MPM63743.1"/>
    </source>
</evidence>
<dbReference type="AlphaFoldDB" id="A0A645BKJ9"/>